<keyword evidence="2" id="KW-0131">Cell cycle</keyword>
<dbReference type="GO" id="GO:0005737">
    <property type="term" value="C:cytoplasm"/>
    <property type="evidence" value="ECO:0007669"/>
    <property type="project" value="UniProtKB-SubCell"/>
</dbReference>
<keyword evidence="2" id="KW-0159">Chromosome partition</keyword>
<dbReference type="Gene3D" id="6.10.250.2410">
    <property type="match status" value="1"/>
</dbReference>
<dbReference type="STRING" id="92487.SAMN02745130_02283"/>
<comment type="subunit">
    <text evidence="2">Component of a cohesin-like complex composed of ScpA, ScpB and the Smc homodimer, in which ScpA and ScpB bind to the head domain of Smc. The presence of the three proteins is required for the association of the complex with DNA.</text>
</comment>
<protein>
    <recommendedName>
        <fullName evidence="1 2">Segregation and condensation protein A</fullName>
    </recommendedName>
</protein>
<evidence type="ECO:0000256" key="1">
    <source>
        <dbReference type="ARBA" id="ARBA00044777"/>
    </source>
</evidence>
<evidence type="ECO:0000256" key="2">
    <source>
        <dbReference type="HAMAP-Rule" id="MF_01805"/>
    </source>
</evidence>
<gene>
    <name evidence="2" type="primary">scpA</name>
    <name evidence="3" type="ORF">SAMN02745130_02283</name>
</gene>
<dbReference type="HAMAP" id="MF_01805">
    <property type="entry name" value="ScpA"/>
    <property type="match status" value="1"/>
</dbReference>
<dbReference type="GO" id="GO:0006260">
    <property type="term" value="P:DNA replication"/>
    <property type="evidence" value="ECO:0007669"/>
    <property type="project" value="UniProtKB-UniRule"/>
</dbReference>
<dbReference type="EMBL" id="FUYB01000010">
    <property type="protein sequence ID" value="SKA82364.1"/>
    <property type="molecule type" value="Genomic_DNA"/>
</dbReference>
<sequence>MKRLLPLSDQLPLALVHGQPVHQLPADLYIPPDALEVILDAFEGPLDLLLYLIRRQNLDIRDIPIAEVTRQYMDYVELMKAFRLDLAADYLLMAALLAEIKSRLLLPRLTPTNEEDDPRAELVRRLQDYEQCQQAAAVLEALPRLEREHWLVQTSVELPLREQPLPAVDLKALLLAFQAVLQRAEQFKNHQVKREPLSIRERMTQVLIALQAKPQLAFSELFSYEEGRRGVVVSLMAVLELLKAQMIEITQAPEPYAPLYLSRVVAVSA</sequence>
<dbReference type="PANTHER" id="PTHR33969:SF2">
    <property type="entry name" value="SEGREGATION AND CONDENSATION PROTEIN A"/>
    <property type="match status" value="1"/>
</dbReference>
<dbReference type="AlphaFoldDB" id="A0A1T4WYH9"/>
<name>A0A1T4WYH9_9GAMM</name>
<dbReference type="PANTHER" id="PTHR33969">
    <property type="entry name" value="SEGREGATION AND CONDENSATION PROTEIN A"/>
    <property type="match status" value="1"/>
</dbReference>
<dbReference type="InterPro" id="IPR003768">
    <property type="entry name" value="ScpA"/>
</dbReference>
<organism evidence="3 4">
    <name type="scientific">Thiothrix eikelboomii</name>
    <dbReference type="NCBI Taxonomy" id="92487"/>
    <lineage>
        <taxon>Bacteria</taxon>
        <taxon>Pseudomonadati</taxon>
        <taxon>Pseudomonadota</taxon>
        <taxon>Gammaproteobacteria</taxon>
        <taxon>Thiotrichales</taxon>
        <taxon>Thiotrichaceae</taxon>
        <taxon>Thiothrix</taxon>
    </lineage>
</organism>
<evidence type="ECO:0000313" key="3">
    <source>
        <dbReference type="EMBL" id="SKA82364.1"/>
    </source>
</evidence>
<dbReference type="GO" id="GO:0051301">
    <property type="term" value="P:cell division"/>
    <property type="evidence" value="ECO:0007669"/>
    <property type="project" value="UniProtKB-KW"/>
</dbReference>
<keyword evidence="4" id="KW-1185">Reference proteome</keyword>
<accession>A0A1T4WYH9</accession>
<keyword evidence="2" id="KW-0963">Cytoplasm</keyword>
<comment type="function">
    <text evidence="2">Participates in chromosomal partition during cell division. May act via the formation of a condensin-like complex containing Smc and ScpB that pull DNA away from mid-cell into both cell halves.</text>
</comment>
<reference evidence="3 4" key="1">
    <citation type="submission" date="2017-02" db="EMBL/GenBank/DDBJ databases">
        <authorList>
            <person name="Peterson S.W."/>
        </authorList>
    </citation>
    <scope>NUCLEOTIDE SEQUENCE [LARGE SCALE GENOMIC DNA]</scope>
    <source>
        <strain evidence="3 4">ATCC 49788</strain>
    </source>
</reference>
<dbReference type="Pfam" id="PF02616">
    <property type="entry name" value="SMC_ScpA"/>
    <property type="match status" value="1"/>
</dbReference>
<comment type="similarity">
    <text evidence="2">Belongs to the ScpA family.</text>
</comment>
<evidence type="ECO:0000313" key="4">
    <source>
        <dbReference type="Proteomes" id="UP000190460"/>
    </source>
</evidence>
<keyword evidence="2" id="KW-0132">Cell division</keyword>
<proteinExistence type="inferred from homology"/>
<comment type="subcellular location">
    <subcellularLocation>
        <location evidence="2">Cytoplasm</location>
    </subcellularLocation>
    <text evidence="2">Associated with two foci at the outer edges of the nucleoid region in young cells, and at four foci within both cell halves in older cells.</text>
</comment>
<dbReference type="Proteomes" id="UP000190460">
    <property type="component" value="Unassembled WGS sequence"/>
</dbReference>
<dbReference type="GO" id="GO:0007059">
    <property type="term" value="P:chromosome segregation"/>
    <property type="evidence" value="ECO:0007669"/>
    <property type="project" value="UniProtKB-UniRule"/>
</dbReference>